<gene>
    <name evidence="1" type="ORF">S12H4_40966</name>
</gene>
<comment type="caution">
    <text evidence="1">The sequence shown here is derived from an EMBL/GenBank/DDBJ whole genome shotgun (WGS) entry which is preliminary data.</text>
</comment>
<reference evidence="1" key="1">
    <citation type="journal article" date="2014" name="Front. Microbiol.">
        <title>High frequency of phylogenetically diverse reductive dehalogenase-homologous genes in deep subseafloor sedimentary metagenomes.</title>
        <authorList>
            <person name="Kawai M."/>
            <person name="Futagami T."/>
            <person name="Toyoda A."/>
            <person name="Takaki Y."/>
            <person name="Nishi S."/>
            <person name="Hori S."/>
            <person name="Arai W."/>
            <person name="Tsubouchi T."/>
            <person name="Morono Y."/>
            <person name="Uchiyama I."/>
            <person name="Ito T."/>
            <person name="Fujiyama A."/>
            <person name="Inagaki F."/>
            <person name="Takami H."/>
        </authorList>
    </citation>
    <scope>NUCLEOTIDE SEQUENCE</scope>
    <source>
        <strain evidence="1">Expedition CK06-06</strain>
    </source>
</reference>
<feature type="non-terminal residue" evidence="1">
    <location>
        <position position="1"/>
    </location>
</feature>
<organism evidence="1">
    <name type="scientific">marine sediment metagenome</name>
    <dbReference type="NCBI Taxonomy" id="412755"/>
    <lineage>
        <taxon>unclassified sequences</taxon>
        <taxon>metagenomes</taxon>
        <taxon>ecological metagenomes</taxon>
    </lineage>
</organism>
<evidence type="ECO:0000313" key="1">
    <source>
        <dbReference type="EMBL" id="GAI97372.1"/>
    </source>
</evidence>
<dbReference type="EMBL" id="BARW01024916">
    <property type="protein sequence ID" value="GAI97372.1"/>
    <property type="molecule type" value="Genomic_DNA"/>
</dbReference>
<proteinExistence type="predicted"/>
<protein>
    <submittedName>
        <fullName evidence="1">Uncharacterized protein</fullName>
    </submittedName>
</protein>
<feature type="non-terminal residue" evidence="1">
    <location>
        <position position="262"/>
    </location>
</feature>
<name>X1SWB9_9ZZZZ</name>
<sequence>ILEAWVTESIGKRPRWQDTFMRLGMKYWAVNGVLPPILLDYQVHWHTPNPELKLLLQTIEAKYGKRETEEIYTTGIIDIKDIYEYRKRLWSWICDIKGLRVLAPFLVVIVGKEIDFMIKVQRKAGLLKEPVKVCFTDADVTIPGTKTYWYHGVKYTCPDEIDPKASKCFPLEKDKGPSGDHLFKIYSGWGTEVIDASHIAVEFSDLHTYEWLRDWEKSSFLPLEKAIFIIGQGYGWQWWHTWEIYRSAISLSCSSFKFINSG</sequence>
<accession>X1SWB9</accession>
<dbReference type="AlphaFoldDB" id="X1SWB9"/>